<keyword evidence="4" id="KW-0732">Signal</keyword>
<dbReference type="PROSITE" id="PS50837">
    <property type="entry name" value="NACHT"/>
    <property type="match status" value="1"/>
</dbReference>
<dbReference type="GO" id="GO:0005765">
    <property type="term" value="C:lysosomal membrane"/>
    <property type="evidence" value="ECO:0007669"/>
    <property type="project" value="UniProtKB-SubCell"/>
</dbReference>
<dbReference type="InterPro" id="IPR048528">
    <property type="entry name" value="Lamp2-like_luminal"/>
</dbReference>
<evidence type="ECO:0000256" key="13">
    <source>
        <dbReference type="SAM" id="Phobius"/>
    </source>
</evidence>
<keyword evidence="9" id="KW-0325">Glycoprotein</keyword>
<dbReference type="InterPro" id="IPR011047">
    <property type="entry name" value="Quinoprotein_ADH-like_sf"/>
</dbReference>
<feature type="region of interest" description="Disordered" evidence="12">
    <location>
        <begin position="249"/>
        <end position="272"/>
    </location>
</feature>
<feature type="transmembrane region" description="Helical" evidence="13">
    <location>
        <begin position="2082"/>
        <end position="2103"/>
    </location>
</feature>
<dbReference type="InterPro" id="IPR052752">
    <property type="entry name" value="NACHT-WD_repeat"/>
</dbReference>
<evidence type="ECO:0000256" key="4">
    <source>
        <dbReference type="ARBA" id="ARBA00022729"/>
    </source>
</evidence>
<evidence type="ECO:0000256" key="12">
    <source>
        <dbReference type="SAM" id="MobiDB-lite"/>
    </source>
</evidence>
<proteinExistence type="inferred from homology"/>
<dbReference type="Gene3D" id="2.40.160.110">
    <property type="match status" value="1"/>
</dbReference>
<dbReference type="PROSITE" id="PS50082">
    <property type="entry name" value="WD_REPEATS_2"/>
    <property type="match status" value="1"/>
</dbReference>
<dbReference type="InterPro" id="IPR057588">
    <property type="entry name" value="NWD1/2-like_WH"/>
</dbReference>
<evidence type="ECO:0000256" key="2">
    <source>
        <dbReference type="ARBA" id="ARBA00022574"/>
    </source>
</evidence>
<keyword evidence="5" id="KW-0677">Repeat</keyword>
<evidence type="ECO:0000256" key="9">
    <source>
        <dbReference type="ARBA" id="ARBA00023180"/>
    </source>
</evidence>
<evidence type="ECO:0000256" key="3">
    <source>
        <dbReference type="ARBA" id="ARBA00022692"/>
    </source>
</evidence>
<comment type="similarity">
    <text evidence="11">Belongs to the LAMP family.</text>
</comment>
<feature type="compositionally biased region" description="Basic and acidic residues" evidence="12">
    <location>
        <begin position="1586"/>
        <end position="1599"/>
    </location>
</feature>
<dbReference type="GO" id="GO:0010008">
    <property type="term" value="C:endosome membrane"/>
    <property type="evidence" value="ECO:0007669"/>
    <property type="project" value="UniProtKB-SubCell"/>
</dbReference>
<keyword evidence="3 11" id="KW-0812">Transmembrane</keyword>
<keyword evidence="11" id="KW-0458">Lysosome</keyword>
<feature type="compositionally biased region" description="Low complexity" evidence="12">
    <location>
        <begin position="1890"/>
        <end position="1910"/>
    </location>
</feature>
<name>A0AAD8ZG77_9TELE</name>
<dbReference type="PROSITE" id="PS50294">
    <property type="entry name" value="WD_REPEATS_REGION"/>
    <property type="match status" value="1"/>
</dbReference>
<evidence type="ECO:0000256" key="1">
    <source>
        <dbReference type="ARBA" id="ARBA00004530"/>
    </source>
</evidence>
<dbReference type="SMART" id="SM00320">
    <property type="entry name" value="WD40"/>
    <property type="match status" value="2"/>
</dbReference>
<gene>
    <name evidence="15" type="ORF">P4O66_008370</name>
</gene>
<dbReference type="SUPFAM" id="SSF52540">
    <property type="entry name" value="P-loop containing nucleoside triphosphate hydrolases"/>
    <property type="match status" value="1"/>
</dbReference>
<evidence type="ECO:0000256" key="7">
    <source>
        <dbReference type="ARBA" id="ARBA00022989"/>
    </source>
</evidence>
<feature type="compositionally biased region" description="Basic and acidic residues" evidence="12">
    <location>
        <begin position="1610"/>
        <end position="1620"/>
    </location>
</feature>
<evidence type="ECO:0000259" key="14">
    <source>
        <dbReference type="PROSITE" id="PS50837"/>
    </source>
</evidence>
<reference evidence="15" key="1">
    <citation type="submission" date="2023-03" db="EMBL/GenBank/DDBJ databases">
        <title>Electrophorus voltai genome.</title>
        <authorList>
            <person name="Bian C."/>
        </authorList>
    </citation>
    <scope>NUCLEOTIDE SEQUENCE</scope>
    <source>
        <strain evidence="15">CB-2022</strain>
        <tissue evidence="15">Muscle</tissue>
    </source>
</reference>
<comment type="caution">
    <text evidence="11">Lacks conserved residue(s) required for the propagation of feature annotation.</text>
</comment>
<evidence type="ECO:0000256" key="8">
    <source>
        <dbReference type="ARBA" id="ARBA00023136"/>
    </source>
</evidence>
<dbReference type="EMBL" id="JAROKS010000014">
    <property type="protein sequence ID" value="KAK1796970.1"/>
    <property type="molecule type" value="Genomic_DNA"/>
</dbReference>
<dbReference type="Gene3D" id="2.130.10.10">
    <property type="entry name" value="YVTN repeat-like/Quinoprotein amine dehydrogenase"/>
    <property type="match status" value="2"/>
</dbReference>
<dbReference type="Gene3D" id="3.40.50.300">
    <property type="entry name" value="P-loop containing nucleotide triphosphate hydrolases"/>
    <property type="match status" value="1"/>
</dbReference>
<keyword evidence="2 10" id="KW-0853">WD repeat</keyword>
<evidence type="ECO:0000256" key="11">
    <source>
        <dbReference type="PROSITE-ProRule" id="PRU00740"/>
    </source>
</evidence>
<dbReference type="PANTHER" id="PTHR19871">
    <property type="entry name" value="BETA TRANSDUCIN-RELATED PROTEIN"/>
    <property type="match status" value="1"/>
</dbReference>
<keyword evidence="6" id="KW-0967">Endosome</keyword>
<feature type="region of interest" description="Disordered" evidence="12">
    <location>
        <begin position="1821"/>
        <end position="1917"/>
    </location>
</feature>
<dbReference type="Pfam" id="PF01299">
    <property type="entry name" value="Lamp2-like_luminal"/>
    <property type="match status" value="1"/>
</dbReference>
<dbReference type="Pfam" id="PF25469">
    <property type="entry name" value="WHD_NWD1"/>
    <property type="match status" value="1"/>
</dbReference>
<dbReference type="SUPFAM" id="SSF50998">
    <property type="entry name" value="Quinoprotein alcohol dehydrogenase-like"/>
    <property type="match status" value="2"/>
</dbReference>
<dbReference type="InterPro" id="IPR002000">
    <property type="entry name" value="Lysosome-assoc_membr_glycop"/>
</dbReference>
<feature type="non-terminal residue" evidence="15">
    <location>
        <position position="1"/>
    </location>
</feature>
<feature type="repeat" description="WD" evidence="10">
    <location>
        <begin position="1046"/>
        <end position="1078"/>
    </location>
</feature>
<keyword evidence="16" id="KW-1185">Reference proteome</keyword>
<evidence type="ECO:0000256" key="10">
    <source>
        <dbReference type="PROSITE-ProRule" id="PRU00221"/>
    </source>
</evidence>
<protein>
    <recommendedName>
        <fullName evidence="14">NACHT domain-containing protein</fullName>
    </recommendedName>
</protein>
<feature type="region of interest" description="Disordered" evidence="12">
    <location>
        <begin position="1579"/>
        <end position="1620"/>
    </location>
</feature>
<dbReference type="InterPro" id="IPR027417">
    <property type="entry name" value="P-loop_NTPase"/>
</dbReference>
<comment type="caution">
    <text evidence="15">The sequence shown here is derived from an EMBL/GenBank/DDBJ whole genome shotgun (WGS) entry which is preliminary data.</text>
</comment>
<feature type="compositionally biased region" description="Polar residues" evidence="12">
    <location>
        <begin position="1821"/>
        <end position="1889"/>
    </location>
</feature>
<dbReference type="PROSITE" id="PS51407">
    <property type="entry name" value="LAMP_3"/>
    <property type="match status" value="1"/>
</dbReference>
<dbReference type="Proteomes" id="UP001239994">
    <property type="component" value="Unassembled WGS sequence"/>
</dbReference>
<keyword evidence="7 13" id="KW-1133">Transmembrane helix</keyword>
<dbReference type="PRINTS" id="PR00336">
    <property type="entry name" value="LYSASSOCTDMP"/>
</dbReference>
<dbReference type="Pfam" id="PF05729">
    <property type="entry name" value="NACHT"/>
    <property type="match status" value="1"/>
</dbReference>
<feature type="domain" description="NACHT" evidence="14">
    <location>
        <begin position="529"/>
        <end position="660"/>
    </location>
</feature>
<evidence type="ECO:0000313" key="16">
    <source>
        <dbReference type="Proteomes" id="UP001239994"/>
    </source>
</evidence>
<dbReference type="InterPro" id="IPR001680">
    <property type="entry name" value="WD40_rpt"/>
</dbReference>
<dbReference type="PANTHER" id="PTHR19871:SF43">
    <property type="entry name" value="SI:CH211-212K18.6"/>
    <property type="match status" value="1"/>
</dbReference>
<evidence type="ECO:0000313" key="15">
    <source>
        <dbReference type="EMBL" id="KAK1796970.1"/>
    </source>
</evidence>
<dbReference type="InterPro" id="IPR007111">
    <property type="entry name" value="NACHT_NTPase"/>
</dbReference>
<dbReference type="InterPro" id="IPR015943">
    <property type="entry name" value="WD40/YVTN_repeat-like_dom_sf"/>
</dbReference>
<keyword evidence="8 11" id="KW-0472">Membrane</keyword>
<evidence type="ECO:0000256" key="5">
    <source>
        <dbReference type="ARBA" id="ARBA00022737"/>
    </source>
</evidence>
<sequence length="2115" mass="237152">DKTLETLFNVSEHIAPLSDAPQFLRTLTPLKDNETEEEMKEKRDKVAIPALSSSIDEAPDISSSEAICRGSAVKKKESLLTKQCDEKDPDVYDCISTNVVQKDPERLCHIKQRRFMIYLCGGYRDTTAERTALMEHVYPQLYLYCKQRGYDFKMVDLRWGMGDPVSDHHDSVALHVEMLKKCQQTDGPNFFLFIGQKYEVQSLPTTISQGDFEAILRIVTRDREKLSQRQLDVDETAIESHSSITVSSNRSFAFEDGPKEEEEGQAENSVLRSEHFSSYSPFSDGEETKLARCWVDFDRDLTALQTWYQLDENTVPPAYRLLPVSTHYPDFLSRDGQRRKTARKAWYSSSLHLWGVLQRSGPEAIGEMAAACLLRTGVSMAVIFHVMLLDWEVEQGLGSKLPAEEHSHCYKRIITDLLYNLKSEYAWRFIDLHKGRPEINQVLHKAQQSFIHTVHSKVRETRKWKEAMQEKPSKGYVDIRRREASQKRINEEIELHLRHGESLAQDFTFRQDFLLEVRNVLENSASSHNALLLLGEPGSGKSTILAKLAQLLPTWLPGDVKVLVCFVGLTSDSRNARLLLQTLCTQIANIYCQNTTISESLPQLCRELHSLLGLVTEDRPLALVLDGLDELSEEHEADLSWLYPSLPQHVCAILSASSESTSAQALQTHAKVSLLPLPPLSREEISADLTSKLAADSRRLQEAQWSLLLHSCLSCPSPLYLCSAYFETRRWCSFSPLEQLALPGGLQQLFQGILARLELEHGENFVRRAISLISLSRAGVTEEELLELLGRDQRVAQEMTLLHNQASPTSGCPSVPFVFLARLRRDLGYHIMEVESDGTWVLRWTHTEFGRAAIQRYLETDDQKKTIHGDFAEYYRGCTLDSDIFQPLAWSLEEKGRKSYVFNLRRLHGLPYHLIHSGQILPLLTQCLFNYDFLLHKAWGLSICHVEEDLKAAVIPDKELVDVDALAQALRLSRSVLLRDPCQLASQLLGRLLHITAQDRPIAPGDPRRFSYLHTLVAQCQRSPVPVLVPTYSCLMPPGGLMHTLLAGHVSPVTALAFGQHHAVSCSADGTLQLWKLDETVGLARTLPRSEGACSGWAADSLTLCLGDSILALRKDHSLQVLEVDSGMVLYEDSEALDAPVVTSTCDGRLLVVFYDGSHMVKVFDLAQSCLLLRCVTVTLGHDPIHKDNSILVSRNSVKDHVLFAYRFVSITAFLNRYFSFSQTEWDYRGGGEAAVFSARAGSVLATIRAQQKPASIQAVEMSSQYLLLFCRYPYKRHSDIIHIELFSTASFRYLRSILGCGQDYISQVTINRSGTHAVAFCLSARSVTTEIITWNIETEDHKHMARFTGLLTADIGANLADCQVNDWILLVLLYYSGICPDLRFCVGFCAGEQYLRLWSLASRINDQTLTYNIHSVQSDGTQEIIPMEKYPSYVVCRGLRVGTVRVWNVSRRRFWGRPVRVEHGLFSSSDVALARDLRLYILTDRGTAKFTDTPTPMYQTLLVYDLATRSYIKKQSGLFIVSCPQQDYRLLRGELLLGLSETRDHLILWDLDSGYIKGRIKTHHKESLLYTIPVKDDQSQSVPPGDKKGLAMPWDRHTGSRTARKRKQKGEVHRAKEEQRCLEREKHNAVDQYLLSGDEKVVVCSYFAHHLNVFSVVSLEHLHTLEDRWSLLGLRTAALTHSGGHLVICNYSEAQHSPYLTLWDTKQGRVQKRLKNEPGVCCVAITNDASRIVFGIAECNKLKVWEPWKRKHKTISGYGSLKLGVCSQLCVTEGGVKAILLAALEAGPALPLKAGISKPPASLQPPSQFDNSTDHVQTVATTSTHAPITPKNVTTHAPTTPKNVTTHAPTTPKNVTTHAPTTPKNVTTHAPTTPKNVTTHAPTTPKNITTHAPTTQNTTTTQTTTPVTAKPEPTPKTNLTVGNYTVAVGDKLCVMVQAAIQVYVNNNKAEGKYIIQPALATTTGKCNSSSASLNVNFRDGSITMLFRKNDTTKMVYVSSLQVNLTYAFKSGVSYTINKNNNSVQLFTMTVGHSYSCKSESIYMGEGVFLEFSHDKMQAFNFTNNQFGLPDLCKADRPNYKVAIAVGIVLIILIVIVVLAYLISRRKRTDGYQSL</sequence>
<evidence type="ECO:0000256" key="6">
    <source>
        <dbReference type="ARBA" id="ARBA00022753"/>
    </source>
</evidence>
<organism evidence="15 16">
    <name type="scientific">Electrophorus voltai</name>
    <dbReference type="NCBI Taxonomy" id="2609070"/>
    <lineage>
        <taxon>Eukaryota</taxon>
        <taxon>Metazoa</taxon>
        <taxon>Chordata</taxon>
        <taxon>Craniata</taxon>
        <taxon>Vertebrata</taxon>
        <taxon>Euteleostomi</taxon>
        <taxon>Actinopterygii</taxon>
        <taxon>Neopterygii</taxon>
        <taxon>Teleostei</taxon>
        <taxon>Ostariophysi</taxon>
        <taxon>Gymnotiformes</taxon>
        <taxon>Gymnotoidei</taxon>
        <taxon>Gymnotidae</taxon>
        <taxon>Electrophorus</taxon>
    </lineage>
</organism>
<accession>A0AAD8ZG77</accession>
<comment type="subcellular location">
    <subcellularLocation>
        <location evidence="1">Endosome membrane</location>
        <topology evidence="1">Single-pass type I membrane protein</topology>
    </subcellularLocation>
    <subcellularLocation>
        <location evidence="11">Lysosome membrane</location>
        <topology evidence="11">Single-pass type I membrane protein</topology>
    </subcellularLocation>
</comment>